<evidence type="ECO:0000256" key="9">
    <source>
        <dbReference type="ARBA" id="ARBA00023170"/>
    </source>
</evidence>
<dbReference type="KEGG" id="asn:102371855"/>
<evidence type="ECO:0000256" key="4">
    <source>
        <dbReference type="ARBA" id="ARBA00022692"/>
    </source>
</evidence>
<feature type="transmembrane region" description="Helical" evidence="12">
    <location>
        <begin position="155"/>
        <end position="173"/>
    </location>
</feature>
<evidence type="ECO:0000256" key="2">
    <source>
        <dbReference type="ARBA" id="ARBA00022475"/>
    </source>
</evidence>
<keyword evidence="8 12" id="KW-0472">Membrane</keyword>
<evidence type="ECO:0000256" key="12">
    <source>
        <dbReference type="RuleBase" id="RU363047"/>
    </source>
</evidence>
<dbReference type="PANTHER" id="PTHR26453">
    <property type="entry name" value="OLFACTORY RECEPTOR"/>
    <property type="match status" value="1"/>
</dbReference>
<dbReference type="Gene3D" id="1.20.1070.10">
    <property type="entry name" value="Rhodopsin 7-helix transmembrane proteins"/>
    <property type="match status" value="1"/>
</dbReference>
<dbReference type="PROSITE" id="PS00237">
    <property type="entry name" value="G_PROTEIN_RECEP_F1_1"/>
    <property type="match status" value="1"/>
</dbReference>
<comment type="caution">
    <text evidence="12">Lacks conserved residue(s) required for the propagation of feature annotation.</text>
</comment>
<sequence>MIKKQCLEHDMEEEENQTMVAEFIFTGFSNHPTTRMMLTGFFLVAYLVTLAGNGLIILLTVYDTHLHTPMYFFLSNLSFLDICYSTTTIPQALVSFSVDRPTISYARCSCQLLTSLYLGCTECLLLAVMAYDRYVAIASPLHYTLIMSKTERTNLALGSWTVAFLPTAVPVLLMPADLCGNNEIDHFACELSALMKLVCSDTSKSQIVMFITGSLSLLIPFSFILFSYMRIILTILQIRSVAGRSKAFSTCGSHLTVVTVFYSTVIFKYLKPQDHKLNNIAQDSLNTNKTSSFFFTKEKCVLSYM</sequence>
<evidence type="ECO:0000256" key="3">
    <source>
        <dbReference type="ARBA" id="ARBA00022606"/>
    </source>
</evidence>
<dbReference type="SUPFAM" id="SSF81321">
    <property type="entry name" value="Family A G protein-coupled receptor-like"/>
    <property type="match status" value="1"/>
</dbReference>
<accession>A0A3Q0FJI9</accession>
<evidence type="ECO:0000256" key="10">
    <source>
        <dbReference type="ARBA" id="ARBA00023224"/>
    </source>
</evidence>
<dbReference type="GO" id="GO:0004984">
    <property type="term" value="F:olfactory receptor activity"/>
    <property type="evidence" value="ECO:0007669"/>
    <property type="project" value="InterPro"/>
</dbReference>
<reference evidence="15" key="1">
    <citation type="submission" date="2025-08" db="UniProtKB">
        <authorList>
            <consortium name="RefSeq"/>
        </authorList>
    </citation>
    <scope>IDENTIFICATION</scope>
</reference>
<feature type="domain" description="G-protein coupled receptors family 1 profile" evidence="13">
    <location>
        <begin position="52"/>
        <end position="262"/>
    </location>
</feature>
<feature type="transmembrane region" description="Helical" evidence="12">
    <location>
        <begin position="207"/>
        <end position="226"/>
    </location>
</feature>
<keyword evidence="3 12" id="KW-0716">Sensory transduction</keyword>
<protein>
    <recommendedName>
        <fullName evidence="12">Olfactory receptor</fullName>
    </recommendedName>
</protein>
<dbReference type="InterPro" id="IPR000276">
    <property type="entry name" value="GPCR_Rhodpsn"/>
</dbReference>
<evidence type="ECO:0000256" key="6">
    <source>
        <dbReference type="ARBA" id="ARBA00022989"/>
    </source>
</evidence>
<keyword evidence="6 12" id="KW-1133">Transmembrane helix</keyword>
<evidence type="ECO:0000256" key="11">
    <source>
        <dbReference type="RuleBase" id="RU000688"/>
    </source>
</evidence>
<dbReference type="InterPro" id="IPR017452">
    <property type="entry name" value="GPCR_Rhodpsn_7TM"/>
</dbReference>
<dbReference type="PRINTS" id="PR00245">
    <property type="entry name" value="OLFACTORYR"/>
</dbReference>
<comment type="similarity">
    <text evidence="11">Belongs to the G-protein coupled receptor 1 family.</text>
</comment>
<evidence type="ECO:0000313" key="15">
    <source>
        <dbReference type="RefSeq" id="XP_025047454.1"/>
    </source>
</evidence>
<gene>
    <name evidence="15" type="primary">LOC102371855</name>
</gene>
<evidence type="ECO:0000256" key="8">
    <source>
        <dbReference type="ARBA" id="ARBA00023136"/>
    </source>
</evidence>
<dbReference type="InterPro" id="IPR000725">
    <property type="entry name" value="Olfact_rcpt"/>
</dbReference>
<dbReference type="AlphaFoldDB" id="A0A3Q0FJI9"/>
<keyword evidence="9 11" id="KW-0675">Receptor</keyword>
<keyword evidence="10 11" id="KW-0807">Transducer</keyword>
<evidence type="ECO:0000259" key="13">
    <source>
        <dbReference type="PROSITE" id="PS50262"/>
    </source>
</evidence>
<dbReference type="RefSeq" id="XP_025047454.1">
    <property type="nucleotide sequence ID" value="XM_025191669.1"/>
</dbReference>
<proteinExistence type="inferred from homology"/>
<dbReference type="GeneID" id="102371855"/>
<keyword evidence="4 11" id="KW-0812">Transmembrane</keyword>
<dbReference type="InParanoid" id="A0A3Q0FJI9"/>
<name>A0A3Q0FJI9_ALLSI</name>
<evidence type="ECO:0000256" key="1">
    <source>
        <dbReference type="ARBA" id="ARBA00004651"/>
    </source>
</evidence>
<keyword evidence="5 12" id="KW-0552">Olfaction</keyword>
<dbReference type="PROSITE" id="PS50262">
    <property type="entry name" value="G_PROTEIN_RECEP_F1_2"/>
    <property type="match status" value="1"/>
</dbReference>
<dbReference type="Pfam" id="PF13853">
    <property type="entry name" value="7tm_4"/>
    <property type="match status" value="1"/>
</dbReference>
<feature type="transmembrane region" description="Helical" evidence="12">
    <location>
        <begin position="71"/>
        <end position="94"/>
    </location>
</feature>
<evidence type="ECO:0000313" key="14">
    <source>
        <dbReference type="Proteomes" id="UP000189705"/>
    </source>
</evidence>
<dbReference type="FunFam" id="1.20.1070.10:FF:000015">
    <property type="entry name" value="Olfactory receptor"/>
    <property type="match status" value="1"/>
</dbReference>
<dbReference type="PRINTS" id="PR00237">
    <property type="entry name" value="GPCRRHODOPSN"/>
</dbReference>
<feature type="transmembrane region" description="Helical" evidence="12">
    <location>
        <begin position="36"/>
        <end position="59"/>
    </location>
</feature>
<dbReference type="GO" id="GO:0004930">
    <property type="term" value="F:G protein-coupled receptor activity"/>
    <property type="evidence" value="ECO:0007669"/>
    <property type="project" value="UniProtKB-KW"/>
</dbReference>
<keyword evidence="7 11" id="KW-0297">G-protein coupled receptor</keyword>
<dbReference type="GO" id="GO:0005886">
    <property type="term" value="C:plasma membrane"/>
    <property type="evidence" value="ECO:0007669"/>
    <property type="project" value="UniProtKB-SubCell"/>
</dbReference>
<keyword evidence="2 12" id="KW-1003">Cell membrane</keyword>
<evidence type="ECO:0000256" key="5">
    <source>
        <dbReference type="ARBA" id="ARBA00022725"/>
    </source>
</evidence>
<dbReference type="Proteomes" id="UP000189705">
    <property type="component" value="Unplaced"/>
</dbReference>
<organism evidence="14 15">
    <name type="scientific">Alligator sinensis</name>
    <name type="common">Chinese alligator</name>
    <dbReference type="NCBI Taxonomy" id="38654"/>
    <lineage>
        <taxon>Eukaryota</taxon>
        <taxon>Metazoa</taxon>
        <taxon>Chordata</taxon>
        <taxon>Craniata</taxon>
        <taxon>Vertebrata</taxon>
        <taxon>Euteleostomi</taxon>
        <taxon>Archelosauria</taxon>
        <taxon>Archosauria</taxon>
        <taxon>Crocodylia</taxon>
        <taxon>Alligatoridae</taxon>
        <taxon>Alligatorinae</taxon>
        <taxon>Alligator</taxon>
    </lineage>
</organism>
<evidence type="ECO:0000256" key="7">
    <source>
        <dbReference type="ARBA" id="ARBA00023040"/>
    </source>
</evidence>
<keyword evidence="14" id="KW-1185">Reference proteome</keyword>
<dbReference type="CDD" id="cd15431">
    <property type="entry name" value="7tmA_OR13H-like"/>
    <property type="match status" value="1"/>
</dbReference>
<comment type="subcellular location">
    <subcellularLocation>
        <location evidence="1 12">Cell membrane</location>
        <topology evidence="1 12">Multi-pass membrane protein</topology>
    </subcellularLocation>
</comment>